<reference evidence="1 2" key="1">
    <citation type="journal article" date="2022" name="Genome Biol. Evol.">
        <title>The Spruce Budworm Genome: Reconstructing the Evolutionary History of Antifreeze Proteins.</title>
        <authorList>
            <person name="Beliveau C."/>
            <person name="Gagne P."/>
            <person name="Picq S."/>
            <person name="Vernygora O."/>
            <person name="Keeling C.I."/>
            <person name="Pinkney K."/>
            <person name="Doucet D."/>
            <person name="Wen F."/>
            <person name="Johnston J.S."/>
            <person name="Maaroufi H."/>
            <person name="Boyle B."/>
            <person name="Laroche J."/>
            <person name="Dewar K."/>
            <person name="Juretic N."/>
            <person name="Blackburn G."/>
            <person name="Nisole A."/>
            <person name="Brunet B."/>
            <person name="Brandao M."/>
            <person name="Lumley L."/>
            <person name="Duan J."/>
            <person name="Quan G."/>
            <person name="Lucarotti C.J."/>
            <person name="Roe A.D."/>
            <person name="Sperling F.A.H."/>
            <person name="Levesque R.C."/>
            <person name="Cusson M."/>
        </authorList>
    </citation>
    <scope>NUCLEOTIDE SEQUENCE [LARGE SCALE GENOMIC DNA]</scope>
    <source>
        <strain evidence="1">Glfc:IPQL:Cfum</strain>
    </source>
</reference>
<evidence type="ECO:0000313" key="2">
    <source>
        <dbReference type="Proteomes" id="UP001064048"/>
    </source>
</evidence>
<organism evidence="1 2">
    <name type="scientific">Choristoneura fumiferana</name>
    <name type="common">Spruce budworm moth</name>
    <name type="synonym">Archips fumiferana</name>
    <dbReference type="NCBI Taxonomy" id="7141"/>
    <lineage>
        <taxon>Eukaryota</taxon>
        <taxon>Metazoa</taxon>
        <taxon>Ecdysozoa</taxon>
        <taxon>Arthropoda</taxon>
        <taxon>Hexapoda</taxon>
        <taxon>Insecta</taxon>
        <taxon>Pterygota</taxon>
        <taxon>Neoptera</taxon>
        <taxon>Endopterygota</taxon>
        <taxon>Lepidoptera</taxon>
        <taxon>Glossata</taxon>
        <taxon>Ditrysia</taxon>
        <taxon>Tortricoidea</taxon>
        <taxon>Tortricidae</taxon>
        <taxon>Tortricinae</taxon>
        <taxon>Choristoneura</taxon>
    </lineage>
</organism>
<proteinExistence type="predicted"/>
<evidence type="ECO:0000313" key="1">
    <source>
        <dbReference type="EMBL" id="KAI8422660.1"/>
    </source>
</evidence>
<dbReference type="Proteomes" id="UP001064048">
    <property type="component" value="Chromosome 10"/>
</dbReference>
<comment type="caution">
    <text evidence="1">The sequence shown here is derived from an EMBL/GenBank/DDBJ whole genome shotgun (WGS) entry which is preliminary data.</text>
</comment>
<accession>A0ACC0JEW4</accession>
<gene>
    <name evidence="1" type="ORF">MSG28_006432</name>
</gene>
<sequence>MTPGSRLLGIRVSSTRTFTLPRLLNPFVVKEKSCASLIHSLPGDCQDVIRPTGRRSANRSSTQSFRSPSEGLAGELYNSEWTYGDQETKKLVLMFIMRLQKPFQLTAKKFAAHRISVLIYYARCTIQKGALIVKFLCKAGVGNAWPAGRMRPET</sequence>
<name>A0ACC0JEW4_CHOFU</name>
<keyword evidence="2" id="KW-1185">Reference proteome</keyword>
<protein>
    <submittedName>
        <fullName evidence="1">Uncharacterized protein</fullName>
    </submittedName>
</protein>
<dbReference type="EMBL" id="CM046110">
    <property type="protein sequence ID" value="KAI8422660.1"/>
    <property type="molecule type" value="Genomic_DNA"/>
</dbReference>